<evidence type="ECO:0000256" key="1">
    <source>
        <dbReference type="SAM" id="Coils"/>
    </source>
</evidence>
<evidence type="ECO:0000313" key="2">
    <source>
        <dbReference type="EMBL" id="XDT73069.1"/>
    </source>
</evidence>
<protein>
    <submittedName>
        <fullName evidence="2">DNA repair ATPase</fullName>
    </submittedName>
</protein>
<sequence>MARSRGEYQAVLFIEDHRVVKQMRYSEFEAILDGMIAMGDWRDTDAHVVYVEMDTALRPTALVFFTLYFDENGLADPEWNLPLRRFAQISASGPDLGAGPIRLACRSQCAIDWHRKDLWDPDMRPNSNLFLVIRDALKQNRLGFEVRAQETEDHGAPAGMIPGDEDIPVLEPENIPVVTPIEPPAETDPHRIKLARLIKSQRLRIRTLESEIEEVRQEAARKLSLEGKRFRQRILDLEQALKRQQVLNEQLQKKLSKRNEQFLSLQNELTAQRKRINALQTELEQSMSSDAVQQMQERIAAELTIVKEQLERKDRELYYRTEREEQLREEVRQLKEELAARDGEDKLRKLAELAVVMVAYHPGAGHITLPLHDVDRYIANPMAYAAEKCFVSEEVYRLWLEHYENPVCIHQDASGEPCNTSIEAVATPADFVPGVSDRCAVHQNTA</sequence>
<reference evidence="2" key="1">
    <citation type="submission" date="2024-05" db="EMBL/GenBank/DDBJ databases">
        <title>Genome sequencing of novel strain.</title>
        <authorList>
            <person name="Ganbat D."/>
            <person name="Ganbat S."/>
            <person name="Lee S.-J."/>
        </authorList>
    </citation>
    <scope>NUCLEOTIDE SEQUENCE</scope>
    <source>
        <strain evidence="2">SMD15-11</strain>
    </source>
</reference>
<accession>A0AB39UYN5</accession>
<organism evidence="2">
    <name type="scientific">Thermohahella caldifontis</name>
    <dbReference type="NCBI Taxonomy" id="3142973"/>
    <lineage>
        <taxon>Bacteria</taxon>
        <taxon>Pseudomonadati</taxon>
        <taxon>Pseudomonadota</taxon>
        <taxon>Gammaproteobacteria</taxon>
        <taxon>Oceanospirillales</taxon>
        <taxon>Hahellaceae</taxon>
        <taxon>Thermohahella</taxon>
    </lineage>
</organism>
<name>A0AB39UYN5_9GAMM</name>
<dbReference type="AlphaFoldDB" id="A0AB39UYN5"/>
<keyword evidence="1" id="KW-0175">Coiled coil</keyword>
<feature type="coiled-coil region" evidence="1">
    <location>
        <begin position="198"/>
        <end position="282"/>
    </location>
</feature>
<proteinExistence type="predicted"/>
<gene>
    <name evidence="2" type="ORF">AAIA72_03535</name>
</gene>
<dbReference type="RefSeq" id="WP_369602070.1">
    <property type="nucleotide sequence ID" value="NZ_CP154858.1"/>
</dbReference>
<dbReference type="KEGG" id="tcd:AAIA72_03535"/>
<dbReference type="EMBL" id="CP154858">
    <property type="protein sequence ID" value="XDT73069.1"/>
    <property type="molecule type" value="Genomic_DNA"/>
</dbReference>